<dbReference type="AlphaFoldDB" id="A0A2H5XGJ1"/>
<evidence type="ECO:0000313" key="1">
    <source>
        <dbReference type="EMBL" id="GBD00278.1"/>
    </source>
</evidence>
<dbReference type="EMBL" id="BEHT01000070">
    <property type="protein sequence ID" value="GBD00278.1"/>
    <property type="molecule type" value="Genomic_DNA"/>
</dbReference>
<reference evidence="2" key="1">
    <citation type="submission" date="2017-09" db="EMBL/GenBank/DDBJ databases">
        <title>Metaegenomics of thermophilic ammonia-oxidizing enrichment culture.</title>
        <authorList>
            <person name="Kato S."/>
            <person name="Suzuki K."/>
        </authorList>
    </citation>
    <scope>NUCLEOTIDE SEQUENCE [LARGE SCALE GENOMIC DNA]</scope>
</reference>
<protein>
    <submittedName>
        <fullName evidence="1">Uncharacterized protein</fullName>
    </submittedName>
</protein>
<gene>
    <name evidence="1" type="ORF">HRbin17_02817</name>
</gene>
<proteinExistence type="predicted"/>
<sequence length="41" mass="4513">MCRGKPFSQVVMPAHRGIDADTFSAIFKVASVPVEEFMCPL</sequence>
<organism evidence="1 2">
    <name type="scientific">Candidatus Fervidibacter japonicus</name>
    <dbReference type="NCBI Taxonomy" id="2035412"/>
    <lineage>
        <taxon>Bacteria</taxon>
        <taxon>Candidatus Fervidibacterota</taxon>
        <taxon>Candidatus Fervidibacter</taxon>
    </lineage>
</organism>
<comment type="caution">
    <text evidence="1">The sequence shown here is derived from an EMBL/GenBank/DDBJ whole genome shotgun (WGS) entry which is preliminary data.</text>
</comment>
<dbReference type="Proteomes" id="UP000236173">
    <property type="component" value="Unassembled WGS sequence"/>
</dbReference>
<accession>A0A2H5XGJ1</accession>
<evidence type="ECO:0000313" key="2">
    <source>
        <dbReference type="Proteomes" id="UP000236173"/>
    </source>
</evidence>
<name>A0A2H5XGJ1_9BACT</name>